<dbReference type="SUPFAM" id="SSF109854">
    <property type="entry name" value="DinB/YfiT-like putative metalloenzymes"/>
    <property type="match status" value="1"/>
</dbReference>
<organism evidence="2 3">
    <name type="scientific">Reichenbachiella agarivorans</name>
    <dbReference type="NCBI Taxonomy" id="2979464"/>
    <lineage>
        <taxon>Bacteria</taxon>
        <taxon>Pseudomonadati</taxon>
        <taxon>Bacteroidota</taxon>
        <taxon>Cytophagia</taxon>
        <taxon>Cytophagales</taxon>
        <taxon>Reichenbachiellaceae</taxon>
        <taxon>Reichenbachiella</taxon>
    </lineage>
</organism>
<dbReference type="RefSeq" id="WP_262308780.1">
    <property type="nucleotide sequence ID" value="NZ_CP106679.1"/>
</dbReference>
<dbReference type="InterPro" id="IPR034660">
    <property type="entry name" value="DinB/YfiT-like"/>
</dbReference>
<dbReference type="Proteomes" id="UP001065174">
    <property type="component" value="Chromosome"/>
</dbReference>
<evidence type="ECO:0000313" key="3">
    <source>
        <dbReference type="Proteomes" id="UP001065174"/>
    </source>
</evidence>
<dbReference type="InterPro" id="IPR024775">
    <property type="entry name" value="DinB-like"/>
</dbReference>
<dbReference type="Pfam" id="PF12867">
    <property type="entry name" value="DinB_2"/>
    <property type="match status" value="1"/>
</dbReference>
<evidence type="ECO:0000313" key="2">
    <source>
        <dbReference type="EMBL" id="UXP31341.1"/>
    </source>
</evidence>
<reference evidence="2" key="1">
    <citation type="submission" date="2022-09" db="EMBL/GenBank/DDBJ databases">
        <title>Comparative genomics and taxonomic characterization of three novel marine species of genus Reichenbachiella exhibiting antioxidant and polysaccharide degradation activities.</title>
        <authorList>
            <person name="Muhammad N."/>
            <person name="Lee Y.-J."/>
            <person name="Ko J."/>
            <person name="Kim S.-G."/>
        </authorList>
    </citation>
    <scope>NUCLEOTIDE SEQUENCE</scope>
    <source>
        <strain evidence="2">BKB1-1</strain>
    </source>
</reference>
<name>A0ABY6CLE3_9BACT</name>
<gene>
    <name evidence="2" type="ORF">N6H18_13380</name>
</gene>
<protein>
    <submittedName>
        <fullName evidence="2">DinB family protein</fullName>
    </submittedName>
</protein>
<keyword evidence="3" id="KW-1185">Reference proteome</keyword>
<evidence type="ECO:0000259" key="1">
    <source>
        <dbReference type="Pfam" id="PF12867"/>
    </source>
</evidence>
<sequence>MNIAKPNAAEYNAFYQGYVDEVIQEGDIMQYLKTQRDEVVRFYEGLSQDKIEYAYEEGKWTMKQMLRHLIDAERVFGYRAMAIARGDKTQLPGFSEDDYVVYADDTANTIQDLITEFIQVRNANMSMIQNLNAASLARVGSANGSDTSARAIVYIVAGHLAHHLMILKERYL</sequence>
<accession>A0ABY6CLE3</accession>
<dbReference type="EMBL" id="CP106679">
    <property type="protein sequence ID" value="UXP31341.1"/>
    <property type="molecule type" value="Genomic_DNA"/>
</dbReference>
<feature type="domain" description="DinB-like" evidence="1">
    <location>
        <begin position="32"/>
        <end position="164"/>
    </location>
</feature>
<proteinExistence type="predicted"/>
<dbReference type="Gene3D" id="1.20.120.450">
    <property type="entry name" value="dinb family like domain"/>
    <property type="match status" value="1"/>
</dbReference>